<evidence type="ECO:0000313" key="5">
    <source>
        <dbReference type="EMBL" id="KAE9154209.1"/>
    </source>
</evidence>
<dbReference type="EMBL" id="QXGE01000051">
    <property type="protein sequence ID" value="KAE9327400.1"/>
    <property type="molecule type" value="Genomic_DNA"/>
</dbReference>
<dbReference type="AlphaFoldDB" id="A0A6A4EJV1"/>
<dbReference type="Proteomes" id="UP000437068">
    <property type="component" value="Unassembled WGS sequence"/>
</dbReference>
<evidence type="ECO:0000313" key="7">
    <source>
        <dbReference type="EMBL" id="KAE9255271.1"/>
    </source>
</evidence>
<evidence type="ECO:0000256" key="1">
    <source>
        <dbReference type="SAM" id="SignalP"/>
    </source>
</evidence>
<evidence type="ECO:0000313" key="10">
    <source>
        <dbReference type="Proteomes" id="UP000440367"/>
    </source>
</evidence>
<comment type="caution">
    <text evidence="8">The sequence shown here is derived from an EMBL/GenBank/DDBJ whole genome shotgun (WGS) entry which is preliminary data.</text>
</comment>
<evidence type="ECO:0000313" key="15">
    <source>
        <dbReference type="Proteomes" id="UP000488956"/>
    </source>
</evidence>
<evidence type="ECO:0000313" key="9">
    <source>
        <dbReference type="Proteomes" id="UP000437068"/>
    </source>
</evidence>
<feature type="chain" id="PRO_5036381302" evidence="1">
    <location>
        <begin position="21"/>
        <end position="59"/>
    </location>
</feature>
<evidence type="ECO:0000313" key="3">
    <source>
        <dbReference type="EMBL" id="KAE9136312.1"/>
    </source>
</evidence>
<dbReference type="EMBL" id="QXFX01000045">
    <property type="protein sequence ID" value="KAE9136312.1"/>
    <property type="molecule type" value="Genomic_DNA"/>
</dbReference>
<dbReference type="Proteomes" id="UP000476176">
    <property type="component" value="Unassembled WGS sequence"/>
</dbReference>
<dbReference type="EMBL" id="QXGA01000045">
    <property type="protein sequence ID" value="KAE9154209.1"/>
    <property type="molecule type" value="Genomic_DNA"/>
</dbReference>
<keyword evidence="1" id="KW-0732">Signal</keyword>
<reference evidence="9 10" key="1">
    <citation type="submission" date="2018-08" db="EMBL/GenBank/DDBJ databases">
        <title>Genomic investigation of the strawberry pathogen Phytophthora fragariae indicates pathogenicity is determined by transcriptional variation in three key races.</title>
        <authorList>
            <person name="Adams T.M."/>
            <person name="Armitage A.D."/>
            <person name="Sobczyk M.K."/>
            <person name="Bates H.J."/>
            <person name="Dunwell J.M."/>
            <person name="Nellist C.F."/>
            <person name="Harrison R.J."/>
        </authorList>
    </citation>
    <scope>NUCLEOTIDE SEQUENCE [LARGE SCALE GENOMIC DNA]</scope>
    <source>
        <strain evidence="8 9">A4</strain>
        <strain evidence="7 10">BC-1</strain>
        <strain evidence="6 14">BC-23</strain>
        <strain evidence="5 11">NOV-5</strain>
        <strain evidence="4 12">NOV-71</strain>
        <strain evidence="3 15">ONT-3</strain>
        <strain evidence="2 13">SCRP245</strain>
    </source>
</reference>
<dbReference type="Proteomes" id="UP000441208">
    <property type="component" value="Unassembled WGS sequence"/>
</dbReference>
<protein>
    <submittedName>
        <fullName evidence="8">Uncharacterized protein</fullName>
    </submittedName>
</protein>
<evidence type="ECO:0000313" key="12">
    <source>
        <dbReference type="Proteomes" id="UP000441208"/>
    </source>
</evidence>
<dbReference type="Proteomes" id="UP000440732">
    <property type="component" value="Unassembled WGS sequence"/>
</dbReference>
<proteinExistence type="predicted"/>
<organism evidence="8 9">
    <name type="scientific">Phytophthora fragariae</name>
    <dbReference type="NCBI Taxonomy" id="53985"/>
    <lineage>
        <taxon>Eukaryota</taxon>
        <taxon>Sar</taxon>
        <taxon>Stramenopiles</taxon>
        <taxon>Oomycota</taxon>
        <taxon>Peronosporomycetes</taxon>
        <taxon>Peronosporales</taxon>
        <taxon>Peronosporaceae</taxon>
        <taxon>Phytophthora</taxon>
    </lineage>
</organism>
<dbReference type="Proteomes" id="UP000460718">
    <property type="component" value="Unassembled WGS sequence"/>
</dbReference>
<evidence type="ECO:0000313" key="11">
    <source>
        <dbReference type="Proteomes" id="UP000440732"/>
    </source>
</evidence>
<evidence type="ECO:0000313" key="13">
    <source>
        <dbReference type="Proteomes" id="UP000460718"/>
    </source>
</evidence>
<evidence type="ECO:0000313" key="4">
    <source>
        <dbReference type="EMBL" id="KAE9136421.1"/>
    </source>
</evidence>
<evidence type="ECO:0000313" key="6">
    <source>
        <dbReference type="EMBL" id="KAE9253050.1"/>
    </source>
</evidence>
<evidence type="ECO:0000313" key="8">
    <source>
        <dbReference type="EMBL" id="KAE9327400.1"/>
    </source>
</evidence>
<dbReference type="Proteomes" id="UP000440367">
    <property type="component" value="Unassembled WGS sequence"/>
</dbReference>
<dbReference type="EMBL" id="QXFZ01000058">
    <property type="protein sequence ID" value="KAE9136421.1"/>
    <property type="molecule type" value="Genomic_DNA"/>
</dbReference>
<sequence length="59" mass="6655">MLLKQPLFLHIALLRLQINAGNLKITCVNLESLPLYCSTVLDRACTGVIYVDLYRVSHP</sequence>
<feature type="signal peptide" evidence="1">
    <location>
        <begin position="1"/>
        <end position="20"/>
    </location>
</feature>
<dbReference type="EMBL" id="QXGC01000043">
    <property type="protein sequence ID" value="KAE9253050.1"/>
    <property type="molecule type" value="Genomic_DNA"/>
</dbReference>
<dbReference type="Proteomes" id="UP000488956">
    <property type="component" value="Unassembled WGS sequence"/>
</dbReference>
<dbReference type="EMBL" id="QXFW01000043">
    <property type="protein sequence ID" value="KAE9028526.1"/>
    <property type="molecule type" value="Genomic_DNA"/>
</dbReference>
<accession>A0A6A4EJV1</accession>
<evidence type="ECO:0000313" key="14">
    <source>
        <dbReference type="Proteomes" id="UP000476176"/>
    </source>
</evidence>
<gene>
    <name evidence="8" type="ORF">PF001_g1931</name>
    <name evidence="7" type="ORF">PF002_g2421</name>
    <name evidence="6" type="ORF">PF004_g1670</name>
    <name evidence="5" type="ORF">PF006_g1719</name>
    <name evidence="4" type="ORF">PF007_g2187</name>
    <name evidence="3" type="ORF">PF010_g1729</name>
    <name evidence="2" type="ORF">PF011_g1525</name>
</gene>
<dbReference type="EMBL" id="QXGD01000063">
    <property type="protein sequence ID" value="KAE9255271.1"/>
    <property type="molecule type" value="Genomic_DNA"/>
</dbReference>
<name>A0A6A4EJV1_9STRA</name>
<evidence type="ECO:0000313" key="2">
    <source>
        <dbReference type="EMBL" id="KAE9028526.1"/>
    </source>
</evidence>